<accession>A0A246FG20</accession>
<evidence type="ECO:0000313" key="2">
    <source>
        <dbReference type="Proteomes" id="UP000197277"/>
    </source>
</evidence>
<proteinExistence type="predicted"/>
<comment type="caution">
    <text evidence="1">The sequence shown here is derived from an EMBL/GenBank/DDBJ whole genome shotgun (WGS) entry which is preliminary data.</text>
</comment>
<protein>
    <submittedName>
        <fullName evidence="1">Uncharacterized protein</fullName>
    </submittedName>
</protein>
<reference evidence="1 2" key="1">
    <citation type="submission" date="2017-06" db="EMBL/GenBank/DDBJ databases">
        <title>Hymenobacter amundsenii sp. nov. isolated from regoliths in Antarctica.</title>
        <authorList>
            <person name="Sedlacek I."/>
            <person name="Kralova S."/>
            <person name="Pantucek R."/>
            <person name="Svec P."/>
            <person name="Holochova P."/>
            <person name="Stankova E."/>
            <person name="Vrbovska V."/>
            <person name="Busse H.-J."/>
        </authorList>
    </citation>
    <scope>NUCLEOTIDE SEQUENCE [LARGE SCALE GENOMIC DNA]</scope>
    <source>
        <strain evidence="1 2">CCM 8682</strain>
    </source>
</reference>
<dbReference type="AlphaFoldDB" id="A0A246FG20"/>
<gene>
    <name evidence="1" type="ORF">CDA63_19320</name>
</gene>
<sequence length="65" mass="7384">MPALRWGQLTYYSPADIKRWGVQRFLDAVAPAAPLPIPDLGFTAEENERMDELLQQERQDAARGL</sequence>
<dbReference type="OrthoDB" id="886035at2"/>
<dbReference type="EMBL" id="NIRR01000064">
    <property type="protein sequence ID" value="OWP61462.1"/>
    <property type="molecule type" value="Genomic_DNA"/>
</dbReference>
<name>A0A246FG20_9BACT</name>
<organism evidence="1 2">
    <name type="scientific">Hymenobacter amundsenii</name>
    <dbReference type="NCBI Taxonomy" id="2006685"/>
    <lineage>
        <taxon>Bacteria</taxon>
        <taxon>Pseudomonadati</taxon>
        <taxon>Bacteroidota</taxon>
        <taxon>Cytophagia</taxon>
        <taxon>Cytophagales</taxon>
        <taxon>Hymenobacteraceae</taxon>
        <taxon>Hymenobacter</taxon>
    </lineage>
</organism>
<keyword evidence="2" id="KW-1185">Reference proteome</keyword>
<dbReference type="Proteomes" id="UP000197277">
    <property type="component" value="Unassembled WGS sequence"/>
</dbReference>
<evidence type="ECO:0000313" key="1">
    <source>
        <dbReference type="EMBL" id="OWP61462.1"/>
    </source>
</evidence>